<dbReference type="EMBL" id="CP119078">
    <property type="protein sequence ID" value="WED43773.1"/>
    <property type="molecule type" value="Genomic_DNA"/>
</dbReference>
<keyword evidence="3" id="KW-1185">Reference proteome</keyword>
<evidence type="ECO:0008006" key="4">
    <source>
        <dbReference type="Google" id="ProtNLM"/>
    </source>
</evidence>
<evidence type="ECO:0000256" key="1">
    <source>
        <dbReference type="SAM" id="Phobius"/>
    </source>
</evidence>
<gene>
    <name evidence="2" type="ORF">PXX05_03055</name>
</gene>
<organism evidence="2 3">
    <name type="scientific">Legionella cardiaca</name>
    <dbReference type="NCBI Taxonomy" id="1071983"/>
    <lineage>
        <taxon>Bacteria</taxon>
        <taxon>Pseudomonadati</taxon>
        <taxon>Pseudomonadota</taxon>
        <taxon>Gammaproteobacteria</taxon>
        <taxon>Legionellales</taxon>
        <taxon>Legionellaceae</taxon>
        <taxon>Legionella</taxon>
    </lineage>
</organism>
<dbReference type="RefSeq" id="WP_275089587.1">
    <property type="nucleotide sequence ID" value="NZ_CP119078.1"/>
</dbReference>
<evidence type="ECO:0000313" key="3">
    <source>
        <dbReference type="Proteomes" id="UP001222087"/>
    </source>
</evidence>
<keyword evidence="1" id="KW-0472">Membrane</keyword>
<proteinExistence type="predicted"/>
<reference evidence="2 3" key="1">
    <citation type="submission" date="2023-02" db="EMBL/GenBank/DDBJ databases">
        <title>Genome Sequence of L. cardiaca H63T.</title>
        <authorList>
            <person name="Lopez A.E."/>
            <person name="Cianciotto N.P."/>
        </authorList>
    </citation>
    <scope>NUCLEOTIDE SEQUENCE [LARGE SCALE GENOMIC DNA]</scope>
    <source>
        <strain evidence="2 3">H63</strain>
    </source>
</reference>
<dbReference type="Proteomes" id="UP001222087">
    <property type="component" value="Chromosome"/>
</dbReference>
<feature type="transmembrane region" description="Helical" evidence="1">
    <location>
        <begin position="47"/>
        <end position="69"/>
    </location>
</feature>
<name>A0ABY8ASX2_9GAMM</name>
<keyword evidence="1" id="KW-0812">Transmembrane</keyword>
<keyword evidence="1" id="KW-1133">Transmembrane helix</keyword>
<evidence type="ECO:0000313" key="2">
    <source>
        <dbReference type="EMBL" id="WED43773.1"/>
    </source>
</evidence>
<accession>A0ABY8ASX2</accession>
<sequence length="186" mass="21522">MYHFFRTFLIGVLWFSLLLAPYAFLSYLCYAGLCGGPVALEMRHHPSYIQIWTYYIWLYPLVVLGCLYASRQATKGSVSSLLILFIPIVCLFPLSYVLYQERKIKQQHEVQYGPQASDFVCAPGKFIRHDEGGFYFFDERAGAHGTAWVVSYFNNYDELASFIRNNELNILHCKNQSGDNIQSREL</sequence>
<protein>
    <recommendedName>
        <fullName evidence="4">Transmembrane protein</fullName>
    </recommendedName>
</protein>
<feature type="transmembrane region" description="Helical" evidence="1">
    <location>
        <begin position="81"/>
        <end position="99"/>
    </location>
</feature>